<evidence type="ECO:0000313" key="2">
    <source>
        <dbReference type="EMBL" id="MFB5265318.1"/>
    </source>
</evidence>
<sequence length="106" mass="11709">MQMIYPLEQDVCKQHIGKNVCVVFHDGSYMTGTLSEVTDQGLVFGEAPVASVRSSNISKAKQRRKKAGAVKTQAFGGYPYGGFRPFRNFAPFAAISLLFLLPFLFI</sequence>
<keyword evidence="1" id="KW-0812">Transmembrane</keyword>
<evidence type="ECO:0000256" key="1">
    <source>
        <dbReference type="SAM" id="Phobius"/>
    </source>
</evidence>
<keyword evidence="1" id="KW-0472">Membrane</keyword>
<dbReference type="EMBL" id="JBHHMI010000001">
    <property type="protein sequence ID" value="MFB5265318.1"/>
    <property type="molecule type" value="Genomic_DNA"/>
</dbReference>
<comment type="caution">
    <text evidence="2">The sequence shown here is derived from an EMBL/GenBank/DDBJ whole genome shotgun (WGS) entry which is preliminary data.</text>
</comment>
<accession>A0ABV5AMC9</accession>
<organism evidence="2 3">
    <name type="scientific">Paenibacillus enshidis</name>
    <dbReference type="NCBI Taxonomy" id="1458439"/>
    <lineage>
        <taxon>Bacteria</taxon>
        <taxon>Bacillati</taxon>
        <taxon>Bacillota</taxon>
        <taxon>Bacilli</taxon>
        <taxon>Bacillales</taxon>
        <taxon>Paenibacillaceae</taxon>
        <taxon>Paenibacillus</taxon>
    </lineage>
</organism>
<protein>
    <submittedName>
        <fullName evidence="2">Uncharacterized protein</fullName>
    </submittedName>
</protein>
<dbReference type="RefSeq" id="WP_375352578.1">
    <property type="nucleotide sequence ID" value="NZ_JBHHMI010000001.1"/>
</dbReference>
<gene>
    <name evidence="2" type="ORF">ACE41H_00745</name>
</gene>
<keyword evidence="3" id="KW-1185">Reference proteome</keyword>
<proteinExistence type="predicted"/>
<reference evidence="2 3" key="1">
    <citation type="submission" date="2024-09" db="EMBL/GenBank/DDBJ databases">
        <title>Paenibacillus zeirhizospherea sp. nov., isolated from surface of the maize (Zea mays) roots in a horticulture field, Hungary.</title>
        <authorList>
            <person name="Marton D."/>
            <person name="Farkas M."/>
            <person name="Bedics A."/>
            <person name="Toth E."/>
            <person name="Tancsics A."/>
            <person name="Boka K."/>
            <person name="Maroti G."/>
            <person name="Kriszt B."/>
            <person name="Cserhati M."/>
        </authorList>
    </citation>
    <scope>NUCLEOTIDE SEQUENCE [LARGE SCALE GENOMIC DNA]</scope>
    <source>
        <strain evidence="2 3">KCTC 33519</strain>
    </source>
</reference>
<dbReference type="Proteomes" id="UP001580346">
    <property type="component" value="Unassembled WGS sequence"/>
</dbReference>
<feature type="transmembrane region" description="Helical" evidence="1">
    <location>
        <begin position="89"/>
        <end position="105"/>
    </location>
</feature>
<keyword evidence="1" id="KW-1133">Transmembrane helix</keyword>
<name>A0ABV5AMC9_9BACL</name>
<evidence type="ECO:0000313" key="3">
    <source>
        <dbReference type="Proteomes" id="UP001580346"/>
    </source>
</evidence>